<keyword evidence="3" id="KW-1185">Reference proteome</keyword>
<feature type="region of interest" description="Disordered" evidence="1">
    <location>
        <begin position="34"/>
        <end position="79"/>
    </location>
</feature>
<feature type="compositionally biased region" description="Basic and acidic residues" evidence="1">
    <location>
        <begin position="34"/>
        <end position="45"/>
    </location>
</feature>
<organism evidence="2 3">
    <name type="scientific">Papaver somniferum</name>
    <name type="common">Opium poppy</name>
    <dbReference type="NCBI Taxonomy" id="3469"/>
    <lineage>
        <taxon>Eukaryota</taxon>
        <taxon>Viridiplantae</taxon>
        <taxon>Streptophyta</taxon>
        <taxon>Embryophyta</taxon>
        <taxon>Tracheophyta</taxon>
        <taxon>Spermatophyta</taxon>
        <taxon>Magnoliopsida</taxon>
        <taxon>Ranunculales</taxon>
        <taxon>Papaveraceae</taxon>
        <taxon>Papaveroideae</taxon>
        <taxon>Papaver</taxon>
    </lineage>
</organism>
<feature type="compositionally biased region" description="Basic and acidic residues" evidence="1">
    <location>
        <begin position="62"/>
        <end position="79"/>
    </location>
</feature>
<proteinExistence type="predicted"/>
<dbReference type="Gramene" id="RZC65904">
    <property type="protein sequence ID" value="RZC65904"/>
    <property type="gene ID" value="C5167_009588"/>
</dbReference>
<evidence type="ECO:0000313" key="3">
    <source>
        <dbReference type="Proteomes" id="UP000316621"/>
    </source>
</evidence>
<evidence type="ECO:0000313" key="2">
    <source>
        <dbReference type="EMBL" id="RZC65904.1"/>
    </source>
</evidence>
<protein>
    <submittedName>
        <fullName evidence="2">Uncharacterized protein</fullName>
    </submittedName>
</protein>
<reference evidence="2 3" key="1">
    <citation type="journal article" date="2018" name="Science">
        <title>The opium poppy genome and morphinan production.</title>
        <authorList>
            <person name="Guo L."/>
            <person name="Winzer T."/>
            <person name="Yang X."/>
            <person name="Li Y."/>
            <person name="Ning Z."/>
            <person name="He Z."/>
            <person name="Teodor R."/>
            <person name="Lu Y."/>
            <person name="Bowser T.A."/>
            <person name="Graham I.A."/>
            <person name="Ye K."/>
        </authorList>
    </citation>
    <scope>NUCLEOTIDE SEQUENCE [LARGE SCALE GENOMIC DNA]</scope>
    <source>
        <strain evidence="3">cv. HN1</strain>
        <tissue evidence="2">Leaves</tissue>
    </source>
</reference>
<dbReference type="EMBL" id="CM010720">
    <property type="protein sequence ID" value="RZC65904.1"/>
    <property type="molecule type" value="Genomic_DNA"/>
</dbReference>
<sequence>MPVVNLKLTGTPMNLSPVPALVLGCILCRAKVKEANKRKTKDAVTKKRRKDGIDTPQSLPPRGKDQGRRKRLGDDTRGKIWESLAEHSRLVIREPTGTLEHDEED</sequence>
<evidence type="ECO:0000256" key="1">
    <source>
        <dbReference type="SAM" id="MobiDB-lite"/>
    </source>
</evidence>
<gene>
    <name evidence="2" type="ORF">C5167_009588</name>
</gene>
<dbReference type="Proteomes" id="UP000316621">
    <property type="component" value="Chromosome 6"/>
</dbReference>
<dbReference type="PROSITE" id="PS51257">
    <property type="entry name" value="PROKAR_LIPOPROTEIN"/>
    <property type="match status" value="1"/>
</dbReference>
<accession>A0A4Y7JXU8</accession>
<dbReference type="AlphaFoldDB" id="A0A4Y7JXU8"/>
<name>A0A4Y7JXU8_PAPSO</name>